<comment type="caution">
    <text evidence="1">The sequence shown here is derived from an EMBL/GenBank/DDBJ whole genome shotgun (WGS) entry which is preliminary data.</text>
</comment>
<reference evidence="1 2" key="1">
    <citation type="submission" date="2022-06" db="EMBL/GenBank/DDBJ databases">
        <title>Genomic Encyclopedia of Archaeal and Bacterial Type Strains, Phase II (KMG-II): from individual species to whole genera.</title>
        <authorList>
            <person name="Goeker M."/>
        </authorList>
    </citation>
    <scope>NUCLEOTIDE SEQUENCE [LARGE SCALE GENOMIC DNA]</scope>
    <source>
        <strain evidence="1 2">DSM 45037</strain>
    </source>
</reference>
<dbReference type="EMBL" id="JAMTCG010000002">
    <property type="protein sequence ID" value="MCP2160029.1"/>
    <property type="molecule type" value="Genomic_DNA"/>
</dbReference>
<evidence type="ECO:0000313" key="1">
    <source>
        <dbReference type="EMBL" id="MCP2160029.1"/>
    </source>
</evidence>
<dbReference type="RefSeq" id="WP_253653615.1">
    <property type="nucleotide sequence ID" value="NZ_BAAAOE010000001.1"/>
</dbReference>
<protein>
    <submittedName>
        <fullName evidence="1">Uncharacterized protein</fullName>
    </submittedName>
</protein>
<accession>A0ABT1GZ78</accession>
<proteinExistence type="predicted"/>
<evidence type="ECO:0000313" key="2">
    <source>
        <dbReference type="Proteomes" id="UP001205740"/>
    </source>
</evidence>
<keyword evidence="2" id="KW-1185">Reference proteome</keyword>
<organism evidence="1 2">
    <name type="scientific">Williamsia serinedens</name>
    <dbReference type="NCBI Taxonomy" id="391736"/>
    <lineage>
        <taxon>Bacteria</taxon>
        <taxon>Bacillati</taxon>
        <taxon>Actinomycetota</taxon>
        <taxon>Actinomycetes</taxon>
        <taxon>Mycobacteriales</taxon>
        <taxon>Nocardiaceae</taxon>
        <taxon>Williamsia</taxon>
    </lineage>
</organism>
<name>A0ABT1GZ78_9NOCA</name>
<dbReference type="Proteomes" id="UP001205740">
    <property type="component" value="Unassembled WGS sequence"/>
</dbReference>
<gene>
    <name evidence="1" type="ORF">LX12_001208</name>
</gene>
<sequence length="175" mass="18835">MAAPVDTTTVPLTEIASVHADPDVESFVRIDSPVHYRLRPTTPGRLASATWDRSHNPPRATSGHIVLDYPVTDGIVVVEGLYAVTDGMRSAIEAAGLTGVEFGPVAVTRAPHMVDMRELPRLHTLVLTGRACRDDVAPWRCESLALSLRAARTVWGVDAALLPRTTVLDVIGLPD</sequence>